<dbReference type="AlphaFoldDB" id="A0A199VR08"/>
<dbReference type="EMBL" id="LSRQ01001076">
    <property type="protein sequence ID" value="OAY79504.1"/>
    <property type="molecule type" value="Genomic_DNA"/>
</dbReference>
<evidence type="ECO:0000313" key="1">
    <source>
        <dbReference type="EMBL" id="OAY79504.1"/>
    </source>
</evidence>
<dbReference type="Proteomes" id="UP000092600">
    <property type="component" value="Unassembled WGS sequence"/>
</dbReference>
<name>A0A199VR08_ANACO</name>
<accession>A0A199VR08</accession>
<gene>
    <name evidence="1" type="ORF">ACMD2_08624</name>
</gene>
<reference evidence="1 2" key="1">
    <citation type="journal article" date="2016" name="DNA Res.">
        <title>The draft genome of MD-2 pineapple using hybrid error correction of long reads.</title>
        <authorList>
            <person name="Redwan R.M."/>
            <person name="Saidin A."/>
            <person name="Kumar S.V."/>
        </authorList>
    </citation>
    <scope>NUCLEOTIDE SEQUENCE [LARGE SCALE GENOMIC DNA]</scope>
    <source>
        <strain evidence="2">cv. MD2</strain>
        <tissue evidence="1">Leaf</tissue>
    </source>
</reference>
<sequence>MEKHMKVFHEPLHCPCGVVLEMEEMVQYQSLTCPLRLIVIGVIRNPSYRVEHPEVKSDACETIRNILDARRKNRAARRFNNLRTPPLE</sequence>
<comment type="caution">
    <text evidence="1">The sequence shown here is derived from an EMBL/GenBank/DDBJ whole genome shotgun (WGS) entry which is preliminary data.</text>
</comment>
<proteinExistence type="predicted"/>
<organism evidence="1 2">
    <name type="scientific">Ananas comosus</name>
    <name type="common">Pineapple</name>
    <name type="synonym">Ananas ananas</name>
    <dbReference type="NCBI Taxonomy" id="4615"/>
    <lineage>
        <taxon>Eukaryota</taxon>
        <taxon>Viridiplantae</taxon>
        <taxon>Streptophyta</taxon>
        <taxon>Embryophyta</taxon>
        <taxon>Tracheophyta</taxon>
        <taxon>Spermatophyta</taxon>
        <taxon>Magnoliopsida</taxon>
        <taxon>Liliopsida</taxon>
        <taxon>Poales</taxon>
        <taxon>Bromeliaceae</taxon>
        <taxon>Bromelioideae</taxon>
        <taxon>Ananas</taxon>
    </lineage>
</organism>
<evidence type="ECO:0000313" key="2">
    <source>
        <dbReference type="Proteomes" id="UP000092600"/>
    </source>
</evidence>
<dbReference type="STRING" id="4615.A0A199VR08"/>
<protein>
    <submittedName>
        <fullName evidence="1">Uncharacterized protein</fullName>
    </submittedName>
</protein>